<evidence type="ECO:0000313" key="9">
    <source>
        <dbReference type="Proteomes" id="UP000198873"/>
    </source>
</evidence>
<dbReference type="InterPro" id="IPR013324">
    <property type="entry name" value="RNA_pol_sigma_r3/r4-like"/>
</dbReference>
<evidence type="ECO:0000256" key="2">
    <source>
        <dbReference type="ARBA" id="ARBA00023015"/>
    </source>
</evidence>
<protein>
    <submittedName>
        <fullName evidence="8">RNA polymerase sigma-70 factor, sigma-E family</fullName>
    </submittedName>
</protein>
<dbReference type="Gene3D" id="1.10.10.10">
    <property type="entry name" value="Winged helix-like DNA-binding domain superfamily/Winged helix DNA-binding domain"/>
    <property type="match status" value="1"/>
</dbReference>
<dbReference type="STRING" id="1176198.SAMN05444716_105532"/>
<dbReference type="InterPro" id="IPR036388">
    <property type="entry name" value="WH-like_DNA-bd_sf"/>
</dbReference>
<dbReference type="GO" id="GO:0003677">
    <property type="term" value="F:DNA binding"/>
    <property type="evidence" value="ECO:0007669"/>
    <property type="project" value="UniProtKB-KW"/>
</dbReference>
<evidence type="ECO:0000256" key="4">
    <source>
        <dbReference type="ARBA" id="ARBA00023125"/>
    </source>
</evidence>
<dbReference type="NCBIfam" id="TIGR02937">
    <property type="entry name" value="sigma70-ECF"/>
    <property type="match status" value="1"/>
</dbReference>
<dbReference type="InterPro" id="IPR013325">
    <property type="entry name" value="RNA_pol_sigma_r2"/>
</dbReference>
<dbReference type="InterPro" id="IPR007627">
    <property type="entry name" value="RNA_pol_sigma70_r2"/>
</dbReference>
<name>A0A1I6UFH9_9ACTN</name>
<dbReference type="GO" id="GO:0006352">
    <property type="term" value="P:DNA-templated transcription initiation"/>
    <property type="evidence" value="ECO:0007669"/>
    <property type="project" value="InterPro"/>
</dbReference>
<accession>A0A1I6UFH9</accession>
<dbReference type="Proteomes" id="UP000198873">
    <property type="component" value="Unassembled WGS sequence"/>
</dbReference>
<dbReference type="Pfam" id="PF04542">
    <property type="entry name" value="Sigma70_r2"/>
    <property type="match status" value="1"/>
</dbReference>
<dbReference type="SUPFAM" id="SSF88659">
    <property type="entry name" value="Sigma3 and sigma4 domains of RNA polymerase sigma factors"/>
    <property type="match status" value="1"/>
</dbReference>
<comment type="similarity">
    <text evidence="1">Belongs to the sigma-70 factor family. ECF subfamily.</text>
</comment>
<keyword evidence="4" id="KW-0238">DNA-binding</keyword>
<feature type="domain" description="RNA polymerase sigma-70 region 2" evidence="6">
    <location>
        <begin position="17"/>
        <end position="79"/>
    </location>
</feature>
<organism evidence="8 9">
    <name type="scientific">Streptomyces harbinensis</name>
    <dbReference type="NCBI Taxonomy" id="1176198"/>
    <lineage>
        <taxon>Bacteria</taxon>
        <taxon>Bacillati</taxon>
        <taxon>Actinomycetota</taxon>
        <taxon>Actinomycetes</taxon>
        <taxon>Kitasatosporales</taxon>
        <taxon>Streptomycetaceae</taxon>
        <taxon>Streptomyces</taxon>
    </lineage>
</organism>
<dbReference type="EMBL" id="FPAB01000005">
    <property type="protein sequence ID" value="SFT00183.1"/>
    <property type="molecule type" value="Genomic_DNA"/>
</dbReference>
<dbReference type="CDD" id="cd06171">
    <property type="entry name" value="Sigma70_r4"/>
    <property type="match status" value="1"/>
</dbReference>
<dbReference type="AlphaFoldDB" id="A0A1I6UFH9"/>
<evidence type="ECO:0000259" key="6">
    <source>
        <dbReference type="Pfam" id="PF04542"/>
    </source>
</evidence>
<dbReference type="PANTHER" id="PTHR43133">
    <property type="entry name" value="RNA POLYMERASE ECF-TYPE SIGMA FACTO"/>
    <property type="match status" value="1"/>
</dbReference>
<evidence type="ECO:0000256" key="1">
    <source>
        <dbReference type="ARBA" id="ARBA00010641"/>
    </source>
</evidence>
<proteinExistence type="inferred from homology"/>
<dbReference type="PANTHER" id="PTHR43133:SF50">
    <property type="entry name" value="ECF RNA POLYMERASE SIGMA FACTOR SIGM"/>
    <property type="match status" value="1"/>
</dbReference>
<keyword evidence="3" id="KW-0731">Sigma factor</keyword>
<gene>
    <name evidence="8" type="ORF">SAMN05444716_105532</name>
</gene>
<dbReference type="NCBIfam" id="TIGR02983">
    <property type="entry name" value="SigE-fam_strep"/>
    <property type="match status" value="1"/>
</dbReference>
<sequence>MRRHEEQQFRDFAAREAGSLRRTAYLLCGDWHLAEDLMQTALIKVYRSWPRLDRHGELQPFVRRVLLRTWLDEKRKPWRRSEQSFSAVPEVVDPAAGPEDVADRMHLRGLVHGALLRLPPRQRATVVLRFFDDLSIADTAVALGCSEGNVKSQTARGLSALRGHLGRYRSAPALSGPRALSRLS</sequence>
<dbReference type="InterPro" id="IPR014284">
    <property type="entry name" value="RNA_pol_sigma-70_dom"/>
</dbReference>
<dbReference type="InterPro" id="IPR039425">
    <property type="entry name" value="RNA_pol_sigma-70-like"/>
</dbReference>
<evidence type="ECO:0000256" key="5">
    <source>
        <dbReference type="ARBA" id="ARBA00023163"/>
    </source>
</evidence>
<feature type="domain" description="RNA polymerase sigma factor 70 region 4 type 2" evidence="7">
    <location>
        <begin position="110"/>
        <end position="161"/>
    </location>
</feature>
<dbReference type="InterPro" id="IPR014325">
    <property type="entry name" value="RNA_pol_sigma-E_actinobac"/>
</dbReference>
<evidence type="ECO:0000256" key="3">
    <source>
        <dbReference type="ARBA" id="ARBA00023082"/>
    </source>
</evidence>
<dbReference type="Pfam" id="PF08281">
    <property type="entry name" value="Sigma70_r4_2"/>
    <property type="match status" value="1"/>
</dbReference>
<reference evidence="9" key="1">
    <citation type="submission" date="2016-10" db="EMBL/GenBank/DDBJ databases">
        <authorList>
            <person name="Varghese N."/>
            <person name="Submissions S."/>
        </authorList>
    </citation>
    <scope>NUCLEOTIDE SEQUENCE [LARGE SCALE GENOMIC DNA]</scope>
    <source>
        <strain evidence="9">CGMCC 4.7047</strain>
    </source>
</reference>
<dbReference type="GO" id="GO:0016987">
    <property type="term" value="F:sigma factor activity"/>
    <property type="evidence" value="ECO:0007669"/>
    <property type="project" value="UniProtKB-KW"/>
</dbReference>
<keyword evidence="2" id="KW-0805">Transcription regulation</keyword>
<dbReference type="RefSeq" id="WP_093843616.1">
    <property type="nucleotide sequence ID" value="NZ_FPAB01000005.1"/>
</dbReference>
<dbReference type="InterPro" id="IPR013249">
    <property type="entry name" value="RNA_pol_sigma70_r4_t2"/>
</dbReference>
<keyword evidence="9" id="KW-1185">Reference proteome</keyword>
<evidence type="ECO:0000313" key="8">
    <source>
        <dbReference type="EMBL" id="SFT00183.1"/>
    </source>
</evidence>
<evidence type="ECO:0000259" key="7">
    <source>
        <dbReference type="Pfam" id="PF08281"/>
    </source>
</evidence>
<keyword evidence="5" id="KW-0804">Transcription</keyword>
<dbReference type="Gene3D" id="1.10.1740.10">
    <property type="match status" value="1"/>
</dbReference>
<dbReference type="SUPFAM" id="SSF88946">
    <property type="entry name" value="Sigma2 domain of RNA polymerase sigma factors"/>
    <property type="match status" value="1"/>
</dbReference>